<sequence>MLSFRSCSSFNHCSILINDSPGFVYDPIFITIVVLDRHFFIDLSSDLIFPSICEVFIGSSFCYCIRTSRICFDLNIG</sequence>
<protein>
    <submittedName>
        <fullName evidence="1">Uncharacterized protein</fullName>
    </submittedName>
</protein>
<organism evidence="1">
    <name type="scientific">Myoviridae sp. ctBtT5</name>
    <dbReference type="NCBI Taxonomy" id="2825048"/>
    <lineage>
        <taxon>Viruses</taxon>
        <taxon>Duplodnaviria</taxon>
        <taxon>Heunggongvirae</taxon>
        <taxon>Uroviricota</taxon>
        <taxon>Caudoviricetes</taxon>
    </lineage>
</organism>
<name>A0A8S5PY40_9CAUD</name>
<reference evidence="1" key="1">
    <citation type="journal article" date="2021" name="Proc. Natl. Acad. Sci. U.S.A.">
        <title>A Catalog of Tens of Thousands of Viruses from Human Metagenomes Reveals Hidden Associations with Chronic Diseases.</title>
        <authorList>
            <person name="Tisza M.J."/>
            <person name="Buck C.B."/>
        </authorList>
    </citation>
    <scope>NUCLEOTIDE SEQUENCE</scope>
    <source>
        <strain evidence="1">CtBtT5</strain>
    </source>
</reference>
<dbReference type="EMBL" id="BK015540">
    <property type="protein sequence ID" value="DAE11958.1"/>
    <property type="molecule type" value="Genomic_DNA"/>
</dbReference>
<evidence type="ECO:0000313" key="1">
    <source>
        <dbReference type="EMBL" id="DAE11958.1"/>
    </source>
</evidence>
<accession>A0A8S5PY40</accession>
<proteinExistence type="predicted"/>